<feature type="transmembrane region" description="Helical" evidence="1">
    <location>
        <begin position="6"/>
        <end position="26"/>
    </location>
</feature>
<keyword evidence="1" id="KW-0472">Membrane</keyword>
<dbReference type="EMBL" id="MN740459">
    <property type="protein sequence ID" value="QHU27534.1"/>
    <property type="molecule type" value="Genomic_DNA"/>
</dbReference>
<keyword evidence="1" id="KW-1133">Transmembrane helix</keyword>
<proteinExistence type="predicted"/>
<dbReference type="AlphaFoldDB" id="A0A6C0LD16"/>
<reference evidence="2" key="1">
    <citation type="journal article" date="2020" name="Nature">
        <title>Giant virus diversity and host interactions through global metagenomics.</title>
        <authorList>
            <person name="Schulz F."/>
            <person name="Roux S."/>
            <person name="Paez-Espino D."/>
            <person name="Jungbluth S."/>
            <person name="Walsh D.A."/>
            <person name="Denef V.J."/>
            <person name="McMahon K.D."/>
            <person name="Konstantinidis K.T."/>
            <person name="Eloe-Fadrosh E.A."/>
            <person name="Kyrpides N.C."/>
            <person name="Woyke T."/>
        </authorList>
    </citation>
    <scope>NUCLEOTIDE SEQUENCE</scope>
    <source>
        <strain evidence="2">GVMAG-M-3300027769-26</strain>
    </source>
</reference>
<sequence length="293" mass="34717">MIYYYILSLLIITLVILAIYYIYTVYTSVPFKNGKNEEHLYYMSYEETVRFLESDEDRYVANLSPIDLYARKVSSKEEYINIIKGEATHFNKGDKLMLDKCTKKADELLRNININTISSESNLDYSKYLNYKDIANIKWVLAITRNDNGGKYEDGLSHTRKHIIFLSQDVLNYSEDEIIKLLIHEKIHIYQRYNEASFKTIIYNMGYAESTDSQEISQDKLKYVRSNPDVNNKIYKNLHTGELMICLYSSDKPKNINDIIIENYAMEHPYEKIAYEISEHIYNIHKIEKYRKI</sequence>
<protein>
    <submittedName>
        <fullName evidence="2">Uncharacterized protein</fullName>
    </submittedName>
</protein>
<organism evidence="2">
    <name type="scientific">viral metagenome</name>
    <dbReference type="NCBI Taxonomy" id="1070528"/>
    <lineage>
        <taxon>unclassified sequences</taxon>
        <taxon>metagenomes</taxon>
        <taxon>organismal metagenomes</taxon>
    </lineage>
</organism>
<evidence type="ECO:0000256" key="1">
    <source>
        <dbReference type="SAM" id="Phobius"/>
    </source>
</evidence>
<name>A0A6C0LD16_9ZZZZ</name>
<keyword evidence="1" id="KW-0812">Transmembrane</keyword>
<accession>A0A6C0LD16</accession>
<evidence type="ECO:0000313" key="2">
    <source>
        <dbReference type="EMBL" id="QHU27534.1"/>
    </source>
</evidence>